<protein>
    <submittedName>
        <fullName evidence="4">Transposase</fullName>
    </submittedName>
</protein>
<evidence type="ECO:0000256" key="1">
    <source>
        <dbReference type="SAM" id="Phobius"/>
    </source>
</evidence>
<dbReference type="EMBL" id="CP075546">
    <property type="protein sequence ID" value="QVV89987.1"/>
    <property type="molecule type" value="Genomic_DNA"/>
</dbReference>
<evidence type="ECO:0000313" key="3">
    <source>
        <dbReference type="EMBL" id="QVV87967.1"/>
    </source>
</evidence>
<keyword evidence="1" id="KW-0812">Transmembrane</keyword>
<dbReference type="KEGG" id="mrtj:KHC33_05695"/>
<dbReference type="GO" id="GO:0003677">
    <property type="term" value="F:DNA binding"/>
    <property type="evidence" value="ECO:0007669"/>
    <property type="project" value="InterPro"/>
</dbReference>
<feature type="domain" description="Transposase IS4-like" evidence="2">
    <location>
        <begin position="182"/>
        <end position="389"/>
    </location>
</feature>
<dbReference type="EMBL" id="CP075546">
    <property type="protein sequence ID" value="QVV88381.1"/>
    <property type="molecule type" value="Genomic_DNA"/>
</dbReference>
<dbReference type="PANTHER" id="PTHR34614">
    <property type="match status" value="1"/>
</dbReference>
<keyword evidence="1" id="KW-1133">Transmembrane helix</keyword>
<dbReference type="KEGG" id="mrtj:KHC33_13765"/>
<dbReference type="Proteomes" id="UP000680656">
    <property type="component" value="Chromosome"/>
</dbReference>
<proteinExistence type="predicted"/>
<feature type="transmembrane region" description="Helical" evidence="1">
    <location>
        <begin position="377"/>
        <end position="395"/>
    </location>
</feature>
<dbReference type="PANTHER" id="PTHR34614:SF2">
    <property type="entry name" value="TRANSPOSASE IS4-LIKE DOMAIN-CONTAINING PROTEIN"/>
    <property type="match status" value="1"/>
</dbReference>
<sequence length="451" mass="52009">MIQNKPYVYHSTSRYDPVTKKAKKVSKYLGRLDQKYGLIRKEDRIPKKGSSRQISIHEYGNAAIIEEEFKSILPTLEDAFPSHYAEIYALVATRIAGYVPLKRVGDLWSKLASPNSIHPDCSPKNLSVVLHEIGLNRASQQKIFSYLSSNSEQLIYDLSFIESYSSSITFSENAYISEGIYHNHHHIALFCSRDNGLPVMIRSVPGSVNDVSTLKLSLKEIDLKNKVLLMDRGFISEDNFQEMVARSIRFIIPLKRDSIHYKTRIHLTGSFSFHSKLIHCGKRSIGDFMLYRFENEDLALDEKKTLYSKFERGEISREELNLGLKKVGLALFLTTVDLPEQEVYELYKSRDMVEKHFDTFKNELRADKIYLRSNEALFGHIFVSFICLYIYCAILNRLKAAKLLTQISPHDLLTKFSKVYAYQVGESTELSEVPKRVRDLSRKLNYPIFPN</sequence>
<keyword evidence="1" id="KW-0472">Membrane</keyword>
<name>A0A8E7EJ94_9EURY</name>
<dbReference type="AlphaFoldDB" id="A0A8E7EJ94"/>
<dbReference type="RefSeq" id="WP_214418784.1">
    <property type="nucleotide sequence ID" value="NZ_CP075546.1"/>
</dbReference>
<dbReference type="GO" id="GO:0004803">
    <property type="term" value="F:transposase activity"/>
    <property type="evidence" value="ECO:0007669"/>
    <property type="project" value="InterPro"/>
</dbReference>
<dbReference type="InterPro" id="IPR002559">
    <property type="entry name" value="Transposase_11"/>
</dbReference>
<dbReference type="GeneID" id="65098271"/>
<dbReference type="KEGG" id="mrtj:KHC33_11535"/>
<organism evidence="4 6">
    <name type="scientific">Methanospirillum purgamenti</name>
    <dbReference type="NCBI Taxonomy" id="2834276"/>
    <lineage>
        <taxon>Archaea</taxon>
        <taxon>Methanobacteriati</taxon>
        <taxon>Methanobacteriota</taxon>
        <taxon>Stenosarchaea group</taxon>
        <taxon>Methanomicrobia</taxon>
        <taxon>Methanomicrobiales</taxon>
        <taxon>Methanospirillaceae</taxon>
        <taxon>Methanospirillum</taxon>
    </lineage>
</organism>
<evidence type="ECO:0000313" key="6">
    <source>
        <dbReference type="Proteomes" id="UP000680656"/>
    </source>
</evidence>
<dbReference type="Pfam" id="PF01609">
    <property type="entry name" value="DDE_Tnp_1"/>
    <property type="match status" value="1"/>
</dbReference>
<gene>
    <name evidence="5" type="ORF">KHC33_05695</name>
    <name evidence="3" type="ORF">KHC33_11535</name>
    <name evidence="4" type="ORF">KHC33_13765</name>
</gene>
<keyword evidence="6" id="KW-1185">Reference proteome</keyword>
<evidence type="ECO:0000313" key="5">
    <source>
        <dbReference type="EMBL" id="QVV89987.1"/>
    </source>
</evidence>
<dbReference type="GO" id="GO:0006313">
    <property type="term" value="P:DNA transposition"/>
    <property type="evidence" value="ECO:0007669"/>
    <property type="project" value="InterPro"/>
</dbReference>
<evidence type="ECO:0000259" key="2">
    <source>
        <dbReference type="Pfam" id="PF01609"/>
    </source>
</evidence>
<reference evidence="4 6" key="1">
    <citation type="submission" date="2021-05" db="EMBL/GenBank/DDBJ databases">
        <title>A novel Methanospirillum isolate from a pyrite-forming mixed culture.</title>
        <authorList>
            <person name="Bunk B."/>
            <person name="Sproer C."/>
            <person name="Spring S."/>
            <person name="Pester M."/>
        </authorList>
    </citation>
    <scope>NUCLEOTIDE SEQUENCE [LARGE SCALE GENOMIC DNA]</scope>
    <source>
        <strain evidence="4 6">J.3.6.1-F.2.7.3</strain>
    </source>
</reference>
<accession>A0A8E7EJ94</accession>
<dbReference type="SUPFAM" id="SSF53098">
    <property type="entry name" value="Ribonuclease H-like"/>
    <property type="match status" value="1"/>
</dbReference>
<dbReference type="EMBL" id="CP075546">
    <property type="protein sequence ID" value="QVV87967.1"/>
    <property type="molecule type" value="Genomic_DNA"/>
</dbReference>
<evidence type="ECO:0000313" key="4">
    <source>
        <dbReference type="EMBL" id="QVV88381.1"/>
    </source>
</evidence>
<dbReference type="InterPro" id="IPR012337">
    <property type="entry name" value="RNaseH-like_sf"/>
</dbReference>